<dbReference type="Pfam" id="PF07679">
    <property type="entry name" value="I-set"/>
    <property type="match status" value="2"/>
</dbReference>
<reference evidence="6" key="2">
    <citation type="submission" date="2025-08" db="UniProtKB">
        <authorList>
            <consortium name="Ensembl"/>
        </authorList>
    </citation>
    <scope>IDENTIFICATION</scope>
</reference>
<keyword evidence="2" id="KW-0393">Immunoglobulin domain</keyword>
<evidence type="ECO:0000256" key="1">
    <source>
        <dbReference type="ARBA" id="ARBA00023157"/>
    </source>
</evidence>
<evidence type="ECO:0000313" key="7">
    <source>
        <dbReference type="Proteomes" id="UP000265080"/>
    </source>
</evidence>
<dbReference type="AlphaFoldDB" id="A0A3P8STX6"/>
<name>A0A3P8STX6_AMPPE</name>
<feature type="region of interest" description="Disordered" evidence="3">
    <location>
        <begin position="245"/>
        <end position="270"/>
    </location>
</feature>
<evidence type="ECO:0000313" key="6">
    <source>
        <dbReference type="Ensembl" id="ENSAPEP00000015693.1"/>
    </source>
</evidence>
<dbReference type="Proteomes" id="UP000265080">
    <property type="component" value="Chromosome 12"/>
</dbReference>
<reference evidence="6" key="3">
    <citation type="submission" date="2025-09" db="UniProtKB">
        <authorList>
            <consortium name="Ensembl"/>
        </authorList>
    </citation>
    <scope>IDENTIFICATION</scope>
</reference>
<feature type="chain" id="PRO_5018235840" description="Ig-like domain-containing protein" evidence="4">
    <location>
        <begin position="21"/>
        <end position="294"/>
    </location>
</feature>
<protein>
    <recommendedName>
        <fullName evidence="5">Ig-like domain-containing protein</fullName>
    </recommendedName>
</protein>
<dbReference type="SMART" id="SM00409">
    <property type="entry name" value="IG"/>
    <property type="match status" value="2"/>
</dbReference>
<dbReference type="Ensembl" id="ENSAPET00000016102.1">
    <property type="protein sequence ID" value="ENSAPEP00000015693.1"/>
    <property type="gene ID" value="ENSAPEG00000011168.1"/>
</dbReference>
<dbReference type="SUPFAM" id="SSF48726">
    <property type="entry name" value="Immunoglobulin"/>
    <property type="match status" value="2"/>
</dbReference>
<dbReference type="InterPro" id="IPR013098">
    <property type="entry name" value="Ig_I-set"/>
</dbReference>
<dbReference type="SMART" id="SM00408">
    <property type="entry name" value="IGc2"/>
    <property type="match status" value="2"/>
</dbReference>
<keyword evidence="1" id="KW-1015">Disulfide bond</keyword>
<proteinExistence type="predicted"/>
<reference evidence="6 7" key="1">
    <citation type="submission" date="2018-03" db="EMBL/GenBank/DDBJ databases">
        <title>Finding Nemo's genes: A chromosome-scale reference assembly of the genome of the orange clownfish Amphiprion percula.</title>
        <authorList>
            <person name="Lehmann R."/>
        </authorList>
    </citation>
    <scope>NUCLEOTIDE SEQUENCE</scope>
</reference>
<dbReference type="InterPro" id="IPR007110">
    <property type="entry name" value="Ig-like_dom"/>
</dbReference>
<dbReference type="GeneTree" id="ENSGT01110000267173"/>
<dbReference type="Gene3D" id="2.60.40.10">
    <property type="entry name" value="Immunoglobulins"/>
    <property type="match status" value="2"/>
</dbReference>
<feature type="domain" description="Ig-like" evidence="5">
    <location>
        <begin position="163"/>
        <end position="243"/>
    </location>
</feature>
<evidence type="ECO:0000259" key="5">
    <source>
        <dbReference type="PROSITE" id="PS50835"/>
    </source>
</evidence>
<keyword evidence="7" id="KW-1185">Reference proteome</keyword>
<evidence type="ECO:0000256" key="4">
    <source>
        <dbReference type="SAM" id="SignalP"/>
    </source>
</evidence>
<dbReference type="InterPro" id="IPR003598">
    <property type="entry name" value="Ig_sub2"/>
</dbReference>
<feature type="signal peptide" evidence="4">
    <location>
        <begin position="1"/>
        <end position="20"/>
    </location>
</feature>
<dbReference type="InterPro" id="IPR036179">
    <property type="entry name" value="Ig-like_dom_sf"/>
</dbReference>
<dbReference type="PANTHER" id="PTHR47633">
    <property type="entry name" value="IMMUNOGLOBULIN"/>
    <property type="match status" value="1"/>
</dbReference>
<dbReference type="PROSITE" id="PS50835">
    <property type="entry name" value="IG_LIKE"/>
    <property type="match status" value="2"/>
</dbReference>
<dbReference type="STRING" id="161767.ENSAPEP00000015693"/>
<sequence length="294" mass="32131">TLFNALLLCFLVSTARESLARPQFVDKLKNITVKQGTLVELAVKAIGNPLPDIVWLKNSDIISPHKHPHIKLRMVNEFGYCSLDYEVAYARDSGVITCRATNKYGVDQTSATLIVKDEKGLVEETQLPEGRKGTYRMDEIERIAHEGGPAGVSGDEESEKTKPEIVLLPEPARVLEGDIARFRCRVTGYPAPKALSPGFKCKFLHDGNEHTLLLIEVFPEDAAVYNCEAKNDYGADTSTAALNVEGKTSRRASAPIPADSGEGRGHPGQVASLSQGYIYRQTSTLTFTPTGNLE</sequence>
<keyword evidence="4" id="KW-0732">Signal</keyword>
<dbReference type="FunFam" id="2.60.40.10:FF:000032">
    <property type="entry name" value="palladin isoform X1"/>
    <property type="match status" value="1"/>
</dbReference>
<accession>A0A3P8STX6</accession>
<feature type="domain" description="Ig-like" evidence="5">
    <location>
        <begin position="22"/>
        <end position="114"/>
    </location>
</feature>
<evidence type="ECO:0000256" key="2">
    <source>
        <dbReference type="ARBA" id="ARBA00023319"/>
    </source>
</evidence>
<dbReference type="InterPro" id="IPR003599">
    <property type="entry name" value="Ig_sub"/>
</dbReference>
<evidence type="ECO:0000256" key="3">
    <source>
        <dbReference type="SAM" id="MobiDB-lite"/>
    </source>
</evidence>
<organism evidence="6 7">
    <name type="scientific">Amphiprion percula</name>
    <name type="common">Orange clownfish</name>
    <name type="synonym">Lutjanus percula</name>
    <dbReference type="NCBI Taxonomy" id="161767"/>
    <lineage>
        <taxon>Eukaryota</taxon>
        <taxon>Metazoa</taxon>
        <taxon>Chordata</taxon>
        <taxon>Craniata</taxon>
        <taxon>Vertebrata</taxon>
        <taxon>Euteleostomi</taxon>
        <taxon>Actinopterygii</taxon>
        <taxon>Neopterygii</taxon>
        <taxon>Teleostei</taxon>
        <taxon>Neoteleostei</taxon>
        <taxon>Acanthomorphata</taxon>
        <taxon>Ovalentaria</taxon>
        <taxon>Pomacentridae</taxon>
        <taxon>Amphiprion</taxon>
    </lineage>
</organism>
<dbReference type="InterPro" id="IPR013783">
    <property type="entry name" value="Ig-like_fold"/>
</dbReference>